<name>A0A1M7ZC00_9HYPH</name>
<accession>A0A1M7ZC00</accession>
<dbReference type="EMBL" id="FRXO01000002">
    <property type="protein sequence ID" value="SHO62372.1"/>
    <property type="molecule type" value="Genomic_DNA"/>
</dbReference>
<organism evidence="1 2">
    <name type="scientific">Pseudoxanthobacter soli DSM 19599</name>
    <dbReference type="NCBI Taxonomy" id="1123029"/>
    <lineage>
        <taxon>Bacteria</taxon>
        <taxon>Pseudomonadati</taxon>
        <taxon>Pseudomonadota</taxon>
        <taxon>Alphaproteobacteria</taxon>
        <taxon>Hyphomicrobiales</taxon>
        <taxon>Segnochrobactraceae</taxon>
        <taxon>Pseudoxanthobacter</taxon>
    </lineage>
</organism>
<protein>
    <submittedName>
        <fullName evidence="1">Uncharacterized protein</fullName>
    </submittedName>
</protein>
<keyword evidence="2" id="KW-1185">Reference proteome</keyword>
<evidence type="ECO:0000313" key="2">
    <source>
        <dbReference type="Proteomes" id="UP000186406"/>
    </source>
</evidence>
<sequence length="69" mass="7285">MSIFEINTGANFLDDEALVAVSGGYWFGPCPNPTDPVIGPCPNPTVNFPIGPCPNPDANQFVPPTQSTH</sequence>
<evidence type="ECO:0000313" key="1">
    <source>
        <dbReference type="EMBL" id="SHO62372.1"/>
    </source>
</evidence>
<dbReference type="RefSeq" id="WP_073626208.1">
    <property type="nucleotide sequence ID" value="NZ_FRXO01000002.1"/>
</dbReference>
<proteinExistence type="predicted"/>
<reference evidence="1 2" key="1">
    <citation type="submission" date="2016-12" db="EMBL/GenBank/DDBJ databases">
        <authorList>
            <person name="Song W.-J."/>
            <person name="Kurnit D.M."/>
        </authorList>
    </citation>
    <scope>NUCLEOTIDE SEQUENCE [LARGE SCALE GENOMIC DNA]</scope>
    <source>
        <strain evidence="1 2">DSM 19599</strain>
    </source>
</reference>
<dbReference type="Proteomes" id="UP000186406">
    <property type="component" value="Unassembled WGS sequence"/>
</dbReference>
<dbReference type="AlphaFoldDB" id="A0A1M7ZC00"/>
<gene>
    <name evidence="1" type="ORF">SAMN02745172_00977</name>
</gene>